<dbReference type="Gene3D" id="3.30.450.30">
    <property type="entry name" value="Dynein light chain 2a, cytoplasmic"/>
    <property type="match status" value="1"/>
</dbReference>
<sequence length="178" mass="18872">MTHSGCDCPPHGRRRMAHGDGAERCLHRSVRLAGDRGNEARHGGGSTALRRDVPGVDHCLQEAMAIPGAVGASIVDYTTGFPVATTGAAPNNDHEAAAAGTADVVQAATSRSLYVSAVPHDLLEDLIITTAGGYHLLRPVQTDFDSRLVLYVWLDRAQGNLAVARLRMQKLADELIAT</sequence>
<protein>
    <recommendedName>
        <fullName evidence="4">Roadblock/LAMTOR2 domain-containing protein</fullName>
    </recommendedName>
</protein>
<reference evidence="2 3" key="1">
    <citation type="submission" date="2021-01" db="EMBL/GenBank/DDBJ databases">
        <title>Whole genome shotgun sequence of Actinoplanes deccanensis NBRC 13994.</title>
        <authorList>
            <person name="Komaki H."/>
            <person name="Tamura T."/>
        </authorList>
    </citation>
    <scope>NUCLEOTIDE SEQUENCE [LARGE SCALE GENOMIC DNA]</scope>
    <source>
        <strain evidence="2 3">NBRC 13994</strain>
    </source>
</reference>
<gene>
    <name evidence="2" type="ORF">Ade02nite_42000</name>
</gene>
<evidence type="ECO:0008006" key="4">
    <source>
        <dbReference type="Google" id="ProtNLM"/>
    </source>
</evidence>
<evidence type="ECO:0000256" key="1">
    <source>
        <dbReference type="SAM" id="MobiDB-lite"/>
    </source>
</evidence>
<accession>A0ABQ3Y6E2</accession>
<organism evidence="2 3">
    <name type="scientific">Paractinoplanes deccanensis</name>
    <dbReference type="NCBI Taxonomy" id="113561"/>
    <lineage>
        <taxon>Bacteria</taxon>
        <taxon>Bacillati</taxon>
        <taxon>Actinomycetota</taxon>
        <taxon>Actinomycetes</taxon>
        <taxon>Micromonosporales</taxon>
        <taxon>Micromonosporaceae</taxon>
        <taxon>Paractinoplanes</taxon>
    </lineage>
</organism>
<dbReference type="Proteomes" id="UP000609879">
    <property type="component" value="Unassembled WGS sequence"/>
</dbReference>
<proteinExistence type="predicted"/>
<name>A0ABQ3Y6E2_9ACTN</name>
<dbReference type="EMBL" id="BOMI01000082">
    <property type="protein sequence ID" value="GID75559.1"/>
    <property type="molecule type" value="Genomic_DNA"/>
</dbReference>
<evidence type="ECO:0000313" key="3">
    <source>
        <dbReference type="Proteomes" id="UP000609879"/>
    </source>
</evidence>
<keyword evidence="3" id="KW-1185">Reference proteome</keyword>
<comment type="caution">
    <text evidence="2">The sequence shown here is derived from an EMBL/GenBank/DDBJ whole genome shotgun (WGS) entry which is preliminary data.</text>
</comment>
<feature type="region of interest" description="Disordered" evidence="1">
    <location>
        <begin position="1"/>
        <end position="20"/>
    </location>
</feature>
<evidence type="ECO:0000313" key="2">
    <source>
        <dbReference type="EMBL" id="GID75559.1"/>
    </source>
</evidence>